<dbReference type="Proteomes" id="UP000573499">
    <property type="component" value="Unassembled WGS sequence"/>
</dbReference>
<comment type="caution">
    <text evidence="2">The sequence shown here is derived from an EMBL/GenBank/DDBJ whole genome shotgun (WGS) entry which is preliminary data.</text>
</comment>
<feature type="domain" description="HTH cro/C1-type" evidence="1">
    <location>
        <begin position="12"/>
        <end position="40"/>
    </location>
</feature>
<gene>
    <name evidence="2" type="ORF">H3H39_26765</name>
</gene>
<dbReference type="GO" id="GO:0003677">
    <property type="term" value="F:DNA binding"/>
    <property type="evidence" value="ECO:0007669"/>
    <property type="project" value="InterPro"/>
</dbReference>
<evidence type="ECO:0000259" key="1">
    <source>
        <dbReference type="PROSITE" id="PS50943"/>
    </source>
</evidence>
<dbReference type="SUPFAM" id="SSF47413">
    <property type="entry name" value="lambda repressor-like DNA-binding domains"/>
    <property type="match status" value="1"/>
</dbReference>
<organism evidence="2 3">
    <name type="scientific">Rugamonas apoptosis</name>
    <dbReference type="NCBI Taxonomy" id="2758570"/>
    <lineage>
        <taxon>Bacteria</taxon>
        <taxon>Pseudomonadati</taxon>
        <taxon>Pseudomonadota</taxon>
        <taxon>Betaproteobacteria</taxon>
        <taxon>Burkholderiales</taxon>
        <taxon>Oxalobacteraceae</taxon>
        <taxon>Telluria group</taxon>
        <taxon>Rugamonas</taxon>
    </lineage>
</organism>
<reference evidence="2 3" key="1">
    <citation type="submission" date="2020-07" db="EMBL/GenBank/DDBJ databases">
        <title>Novel species isolated from subtropical streams in China.</title>
        <authorList>
            <person name="Lu H."/>
        </authorList>
    </citation>
    <scope>NUCLEOTIDE SEQUENCE [LARGE SCALE GENOMIC DNA]</scope>
    <source>
        <strain evidence="2 3">LX47W</strain>
    </source>
</reference>
<proteinExistence type="predicted"/>
<protein>
    <submittedName>
        <fullName evidence="2">Transcriptional regulator</fullName>
    </submittedName>
</protein>
<dbReference type="Gene3D" id="1.10.260.40">
    <property type="entry name" value="lambda repressor-like DNA-binding domains"/>
    <property type="match status" value="1"/>
</dbReference>
<dbReference type="InterPro" id="IPR010982">
    <property type="entry name" value="Lambda_DNA-bd_dom_sf"/>
</dbReference>
<dbReference type="AlphaFoldDB" id="A0A7W2FFE7"/>
<evidence type="ECO:0000313" key="3">
    <source>
        <dbReference type="Proteomes" id="UP000573499"/>
    </source>
</evidence>
<dbReference type="RefSeq" id="WP_182157559.1">
    <property type="nucleotide sequence ID" value="NZ_JACEZU010000021.1"/>
</dbReference>
<accession>A0A7W2FFE7</accession>
<keyword evidence="3" id="KW-1185">Reference proteome</keyword>
<dbReference type="PROSITE" id="PS50943">
    <property type="entry name" value="HTH_CROC1"/>
    <property type="match status" value="1"/>
</dbReference>
<dbReference type="InterPro" id="IPR001387">
    <property type="entry name" value="Cro/C1-type_HTH"/>
</dbReference>
<name>A0A7W2FFE7_9BURK</name>
<sequence>MTKKKPSQQDFLRDAMNRLGLTQDQFAARIAVSRKTLDNWLLPPSESSRGMSDMAWRFIGEILERESK</sequence>
<dbReference type="EMBL" id="JACEZU010000021">
    <property type="protein sequence ID" value="MBA5690644.1"/>
    <property type="molecule type" value="Genomic_DNA"/>
</dbReference>
<evidence type="ECO:0000313" key="2">
    <source>
        <dbReference type="EMBL" id="MBA5690644.1"/>
    </source>
</evidence>